<dbReference type="AlphaFoldDB" id="A0A943SRV0"/>
<evidence type="ECO:0000313" key="1">
    <source>
        <dbReference type="EMBL" id="MBS6535369.1"/>
    </source>
</evidence>
<gene>
    <name evidence="1" type="ORF">KH327_06015</name>
</gene>
<evidence type="ECO:0000313" key="2">
    <source>
        <dbReference type="Proteomes" id="UP000748991"/>
    </source>
</evidence>
<comment type="caution">
    <text evidence="1">The sequence shown here is derived from an EMBL/GenBank/DDBJ whole genome shotgun (WGS) entry which is preliminary data.</text>
</comment>
<dbReference type="Proteomes" id="UP000748991">
    <property type="component" value="Unassembled WGS sequence"/>
</dbReference>
<name>A0A943SRV0_9FIRM</name>
<reference evidence="1" key="1">
    <citation type="submission" date="2021-02" db="EMBL/GenBank/DDBJ databases">
        <title>Infant gut strain persistence is associated with maternal origin, phylogeny, and functional potential including surface adhesion and iron acquisition.</title>
        <authorList>
            <person name="Lou Y.C."/>
        </authorList>
    </citation>
    <scope>NUCLEOTIDE SEQUENCE</scope>
    <source>
        <strain evidence="1">L3_060_052G1_dasL3_060_052G1_concoct_1</strain>
    </source>
</reference>
<accession>A0A943SRV0</accession>
<organism evidence="1 2">
    <name type="scientific">Peptoniphilus harei</name>
    <dbReference type="NCBI Taxonomy" id="54005"/>
    <lineage>
        <taxon>Bacteria</taxon>
        <taxon>Bacillati</taxon>
        <taxon>Bacillota</taxon>
        <taxon>Tissierellia</taxon>
        <taxon>Tissierellales</taxon>
        <taxon>Peptoniphilaceae</taxon>
        <taxon>Peptoniphilus</taxon>
    </lineage>
</organism>
<dbReference type="EMBL" id="JAGZZP010000010">
    <property type="protein sequence ID" value="MBS6535369.1"/>
    <property type="molecule type" value="Genomic_DNA"/>
</dbReference>
<dbReference type="RefSeq" id="WP_278637939.1">
    <property type="nucleotide sequence ID" value="NZ_JAGZZP010000010.1"/>
</dbReference>
<sequence length="124" mass="14687">MLIEKNLKNFENALDAWNESKLAVRIYLDISTGDLMYFQYDNLNSWEVFDSDNVVEILARNSFGLIDEPFEYILDEEEFLETINYSLCLVETSDCIIRKYSKRNPNLSKTDINRLELMFLYEGE</sequence>
<proteinExistence type="predicted"/>
<protein>
    <submittedName>
        <fullName evidence="1">Uncharacterized protein</fullName>
    </submittedName>
</protein>